<comment type="caution">
    <text evidence="1">The sequence shown here is derived from an EMBL/GenBank/DDBJ whole genome shotgun (WGS) entry which is preliminary data.</text>
</comment>
<dbReference type="Proteomes" id="UP000706031">
    <property type="component" value="Unassembled WGS sequence"/>
</dbReference>
<evidence type="ECO:0000313" key="1">
    <source>
        <dbReference type="EMBL" id="MBY0207119.1"/>
    </source>
</evidence>
<dbReference type="RefSeq" id="WP_221791710.1">
    <property type="nucleotide sequence ID" value="NZ_JACLIC010000061.1"/>
</dbReference>
<proteinExistence type="predicted"/>
<evidence type="ECO:0000313" key="2">
    <source>
        <dbReference type="Proteomes" id="UP000706031"/>
    </source>
</evidence>
<dbReference type="InterPro" id="IPR046047">
    <property type="entry name" value="DUF6005"/>
</dbReference>
<reference evidence="1 2" key="1">
    <citation type="submission" date="2020-08" db="EMBL/GenBank/DDBJ databases">
        <title>Fungal Genomes of the International Space Station.</title>
        <authorList>
            <person name="Seuylemezian A."/>
            <person name="Singh N.K."/>
            <person name="Wood J."/>
            <person name="Venkateswaran K."/>
        </authorList>
    </citation>
    <scope>NUCLEOTIDE SEQUENCE [LARGE SCALE GENOMIC DNA]</scope>
    <source>
        <strain evidence="1 2">S/N-304-OC-R4</strain>
    </source>
</reference>
<name>A0ABS7KSP7_9BACL</name>
<protein>
    <recommendedName>
        <fullName evidence="3">Butirosin biosynthesis protein H N-terminal domain-containing protein</fullName>
    </recommendedName>
</protein>
<evidence type="ECO:0008006" key="3">
    <source>
        <dbReference type="Google" id="ProtNLM"/>
    </source>
</evidence>
<accession>A0ABS7KSP7</accession>
<organism evidence="1 2">
    <name type="scientific">Paenibacillus cucumis</name>
    <name type="common">ex Kampfer et al. 2016</name>
    <dbReference type="NCBI Taxonomy" id="1776858"/>
    <lineage>
        <taxon>Bacteria</taxon>
        <taxon>Bacillati</taxon>
        <taxon>Bacillota</taxon>
        <taxon>Bacilli</taxon>
        <taxon>Bacillales</taxon>
        <taxon>Paenibacillaceae</taxon>
        <taxon>Paenibacillus</taxon>
    </lineage>
</organism>
<sequence length="306" mass="35374">MIHCLLDSFAFLLNQRRYPVDYRPLYFGAWNVPITWDENHELTYFSTDLSPQSFVQDFTETYGEAIDMFLFKSKNFNFDSLHNSMPENINDKRVIACVDLFYLNYPNRCYKIKHRPHLVIIEQETKDCCRIIDSYFNWSGSVPHADIASSFIEATMWFTLDTGKLHSPTKENVLRKLADSCLNFDNELSSVVSRNLSEAIELGGTEKVMKEISKKLSQLGVLAKRKKAYEYAFSYLSETMKLNLDLNEERMKILQTGWSSLAFLIVKLGINGKVEDLVRLLDKVENLANLESEIKADLLLICKKAI</sequence>
<gene>
    <name evidence="1" type="ORF">H7T88_28210</name>
</gene>
<dbReference type="Pfam" id="PF19468">
    <property type="entry name" value="DUF6005"/>
    <property type="match status" value="1"/>
</dbReference>
<dbReference type="EMBL" id="JACLIC010000061">
    <property type="protein sequence ID" value="MBY0207119.1"/>
    <property type="molecule type" value="Genomic_DNA"/>
</dbReference>
<keyword evidence="2" id="KW-1185">Reference proteome</keyword>